<dbReference type="OrthoDB" id="9803752at2"/>
<protein>
    <submittedName>
        <fullName evidence="1">CotH protein</fullName>
    </submittedName>
</protein>
<comment type="caution">
    <text evidence="1">The sequence shown here is derived from an EMBL/GenBank/DDBJ whole genome shotgun (WGS) entry which is preliminary data.</text>
</comment>
<dbReference type="AlphaFoldDB" id="A0A2W7RAU6"/>
<dbReference type="Proteomes" id="UP000248882">
    <property type="component" value="Unassembled WGS sequence"/>
</dbReference>
<evidence type="ECO:0000313" key="1">
    <source>
        <dbReference type="EMBL" id="PZX58203.1"/>
    </source>
</evidence>
<dbReference type="Gene3D" id="2.60.40.2340">
    <property type="match status" value="1"/>
</dbReference>
<dbReference type="Pfam" id="PF08757">
    <property type="entry name" value="CotH"/>
    <property type="match status" value="1"/>
</dbReference>
<dbReference type="EMBL" id="QKZT01000001">
    <property type="protein sequence ID" value="PZX58203.1"/>
    <property type="molecule type" value="Genomic_DNA"/>
</dbReference>
<evidence type="ECO:0000313" key="2">
    <source>
        <dbReference type="Proteomes" id="UP000248882"/>
    </source>
</evidence>
<gene>
    <name evidence="1" type="ORF">LV85_00389</name>
</gene>
<sequence length="492" mass="56392">MFQLAPSKPLSYLYLFTLLLFASCHENENTPDVNDNSLLFKSFVFEKSNNPELEEDIVFTIQDDVVNGEIRSYNYNLIPTFTSNAVAVQINGKEQTSGKNTVDFRESVIYKLQSASGSIKEYKININWDTQLAQVKIKTSSGASITSKEDYLEGSVSFEGQSKYDDLTSTGKFKGRGNTTWGLPKKPYKIKLDSKEEVFGLKPEKDWVLLANYLDGTHLLNAVAMKIGQLLDMPFTNTMIPVEVTINEEYLGLYMLTEQVEVKTNRVDVDDAGILLNLDTNYDEEWQFKSKGFALPVTLKYPEPEDVTGFTVVKDQFESLEEVIASEDFPNTDYLDYIDANSIANYIIVYMLTDNQEINHPKSTYIHKASTGKFTMGPIWDFDWAFGYEGTQEHFSRYNTPIFWSSPAKGTQFFSKFLKDPKIKALMKENWTNFQANNFNELLDYIDEYAFIIQGAKNRDYQVWNRNGADVKTLKNWLDNRATYMTGFINNL</sequence>
<name>A0A2W7RAU6_9BACT</name>
<keyword evidence="2" id="KW-1185">Reference proteome</keyword>
<dbReference type="RefSeq" id="WP_111316477.1">
    <property type="nucleotide sequence ID" value="NZ_QKZT01000001.1"/>
</dbReference>
<organism evidence="1 2">
    <name type="scientific">Algoriphagus chordae</name>
    <dbReference type="NCBI Taxonomy" id="237019"/>
    <lineage>
        <taxon>Bacteria</taxon>
        <taxon>Pseudomonadati</taxon>
        <taxon>Bacteroidota</taxon>
        <taxon>Cytophagia</taxon>
        <taxon>Cytophagales</taxon>
        <taxon>Cyclobacteriaceae</taxon>
        <taxon>Algoriphagus</taxon>
    </lineage>
</organism>
<dbReference type="InterPro" id="IPR014867">
    <property type="entry name" value="Spore_coat_CotH_CotH2/3/7"/>
</dbReference>
<reference evidence="1 2" key="1">
    <citation type="submission" date="2018-06" db="EMBL/GenBank/DDBJ databases">
        <title>Genomic Encyclopedia of Archaeal and Bacterial Type Strains, Phase II (KMG-II): from individual species to whole genera.</title>
        <authorList>
            <person name="Goeker M."/>
        </authorList>
    </citation>
    <scope>NUCLEOTIDE SEQUENCE [LARGE SCALE GENOMIC DNA]</scope>
    <source>
        <strain evidence="1 2">DSM 19830</strain>
    </source>
</reference>
<proteinExistence type="predicted"/>
<accession>A0A2W7RAU6</accession>